<accession>A0A420IU02</accession>
<evidence type="ECO:0000313" key="2">
    <source>
        <dbReference type="EMBL" id="RKF78004.1"/>
    </source>
</evidence>
<comment type="caution">
    <text evidence="2">The sequence shown here is derived from an EMBL/GenBank/DDBJ whole genome shotgun (WGS) entry which is preliminary data.</text>
</comment>
<dbReference type="Proteomes" id="UP000285326">
    <property type="component" value="Unassembled WGS sequence"/>
</dbReference>
<proteinExistence type="predicted"/>
<protein>
    <submittedName>
        <fullName evidence="2">Uncharacterized protein</fullName>
    </submittedName>
</protein>
<evidence type="ECO:0000256" key="1">
    <source>
        <dbReference type="SAM" id="MobiDB-lite"/>
    </source>
</evidence>
<sequence length="99" mass="11399">MYSRYLSYVLCHKEQKPGPPEHMNTEGLKGERKRKHLSKHYEKHTAKYGGVLVSDVSNLELSIKAHKENVASDLQQNIFEEMKHLGILIILLLAKFNVV</sequence>
<organism evidence="2 3">
    <name type="scientific">Golovinomyces cichoracearum</name>
    <dbReference type="NCBI Taxonomy" id="62708"/>
    <lineage>
        <taxon>Eukaryota</taxon>
        <taxon>Fungi</taxon>
        <taxon>Dikarya</taxon>
        <taxon>Ascomycota</taxon>
        <taxon>Pezizomycotina</taxon>
        <taxon>Leotiomycetes</taxon>
        <taxon>Erysiphales</taxon>
        <taxon>Erysiphaceae</taxon>
        <taxon>Golovinomyces</taxon>
    </lineage>
</organism>
<dbReference type="AlphaFoldDB" id="A0A420IU02"/>
<reference evidence="2 3" key="1">
    <citation type="journal article" date="2018" name="BMC Genomics">
        <title>Comparative genome analyses reveal sequence features reflecting distinct modes of host-adaptation between dicot and monocot powdery mildew.</title>
        <authorList>
            <person name="Wu Y."/>
            <person name="Ma X."/>
            <person name="Pan Z."/>
            <person name="Kale S.D."/>
            <person name="Song Y."/>
            <person name="King H."/>
            <person name="Zhang Q."/>
            <person name="Presley C."/>
            <person name="Deng X."/>
            <person name="Wei C.I."/>
            <person name="Xiao S."/>
        </authorList>
    </citation>
    <scope>NUCLEOTIDE SEQUENCE [LARGE SCALE GENOMIC DNA]</scope>
    <source>
        <strain evidence="2">UMSG1</strain>
    </source>
</reference>
<evidence type="ECO:0000313" key="3">
    <source>
        <dbReference type="Proteomes" id="UP000285326"/>
    </source>
</evidence>
<feature type="region of interest" description="Disordered" evidence="1">
    <location>
        <begin position="16"/>
        <end position="40"/>
    </location>
</feature>
<name>A0A420IU02_9PEZI</name>
<dbReference type="EMBL" id="MCBS01021505">
    <property type="protein sequence ID" value="RKF78004.1"/>
    <property type="molecule type" value="Genomic_DNA"/>
</dbReference>
<gene>
    <name evidence="2" type="ORF">GcM1_215073</name>
</gene>